<dbReference type="AlphaFoldDB" id="A0A8S1CM02"/>
<reference evidence="2 3" key="1">
    <citation type="submission" date="2020-04" db="EMBL/GenBank/DDBJ databases">
        <authorList>
            <person name="Alioto T."/>
            <person name="Alioto T."/>
            <person name="Gomez Garrido J."/>
        </authorList>
    </citation>
    <scope>NUCLEOTIDE SEQUENCE [LARGE SCALE GENOMIC DNA]</scope>
</reference>
<accession>A0A8S1CM02</accession>
<proteinExistence type="predicted"/>
<name>A0A8S1CM02_9INSE</name>
<feature type="region of interest" description="Disordered" evidence="1">
    <location>
        <begin position="32"/>
        <end position="54"/>
    </location>
</feature>
<gene>
    <name evidence="2" type="ORF">CLODIP_2_CD01476</name>
</gene>
<protein>
    <submittedName>
        <fullName evidence="2">Uncharacterized protein</fullName>
    </submittedName>
</protein>
<keyword evidence="3" id="KW-1185">Reference proteome</keyword>
<evidence type="ECO:0000313" key="2">
    <source>
        <dbReference type="EMBL" id="CAB3366273.1"/>
    </source>
</evidence>
<comment type="caution">
    <text evidence="2">The sequence shown here is derived from an EMBL/GenBank/DDBJ whole genome shotgun (WGS) entry which is preliminary data.</text>
</comment>
<dbReference type="Proteomes" id="UP000494165">
    <property type="component" value="Unassembled WGS sequence"/>
</dbReference>
<evidence type="ECO:0000256" key="1">
    <source>
        <dbReference type="SAM" id="MobiDB-lite"/>
    </source>
</evidence>
<feature type="compositionally biased region" description="Basic and acidic residues" evidence="1">
    <location>
        <begin position="45"/>
        <end position="54"/>
    </location>
</feature>
<organism evidence="2 3">
    <name type="scientific">Cloeon dipterum</name>
    <dbReference type="NCBI Taxonomy" id="197152"/>
    <lineage>
        <taxon>Eukaryota</taxon>
        <taxon>Metazoa</taxon>
        <taxon>Ecdysozoa</taxon>
        <taxon>Arthropoda</taxon>
        <taxon>Hexapoda</taxon>
        <taxon>Insecta</taxon>
        <taxon>Pterygota</taxon>
        <taxon>Palaeoptera</taxon>
        <taxon>Ephemeroptera</taxon>
        <taxon>Pisciforma</taxon>
        <taxon>Baetidae</taxon>
        <taxon>Cloeon</taxon>
    </lineage>
</organism>
<sequence>MMFHLPDYKSVLKNVATPQYFVFPKKQHKKATNSLDASTSTSCEGKMKIEGHNSNRESLGDIAIEVTAEQPDNTQVEISIKDEGIKIEELLENL</sequence>
<dbReference type="EMBL" id="CADEPI010000024">
    <property type="protein sequence ID" value="CAB3366273.1"/>
    <property type="molecule type" value="Genomic_DNA"/>
</dbReference>
<evidence type="ECO:0000313" key="3">
    <source>
        <dbReference type="Proteomes" id="UP000494165"/>
    </source>
</evidence>
<feature type="compositionally biased region" description="Polar residues" evidence="1">
    <location>
        <begin position="32"/>
        <end position="43"/>
    </location>
</feature>